<dbReference type="Proteomes" id="UP000235371">
    <property type="component" value="Unassembled WGS sequence"/>
</dbReference>
<evidence type="ECO:0000256" key="1">
    <source>
        <dbReference type="SAM" id="MobiDB-lite"/>
    </source>
</evidence>
<dbReference type="EMBL" id="KZ613828">
    <property type="protein sequence ID" value="PMD58269.1"/>
    <property type="molecule type" value="Genomic_DNA"/>
</dbReference>
<proteinExistence type="predicted"/>
<organism evidence="2 3">
    <name type="scientific">Hyaloscypha bicolor E</name>
    <dbReference type="NCBI Taxonomy" id="1095630"/>
    <lineage>
        <taxon>Eukaryota</taxon>
        <taxon>Fungi</taxon>
        <taxon>Dikarya</taxon>
        <taxon>Ascomycota</taxon>
        <taxon>Pezizomycotina</taxon>
        <taxon>Leotiomycetes</taxon>
        <taxon>Helotiales</taxon>
        <taxon>Hyaloscyphaceae</taxon>
        <taxon>Hyaloscypha</taxon>
        <taxon>Hyaloscypha bicolor</taxon>
    </lineage>
</organism>
<keyword evidence="3" id="KW-1185">Reference proteome</keyword>
<dbReference type="RefSeq" id="XP_024735173.1">
    <property type="nucleotide sequence ID" value="XM_024886998.1"/>
</dbReference>
<protein>
    <submittedName>
        <fullName evidence="2">Uncharacterized protein</fullName>
    </submittedName>
</protein>
<feature type="compositionally biased region" description="Basic and acidic residues" evidence="1">
    <location>
        <begin position="24"/>
        <end position="42"/>
    </location>
</feature>
<reference evidence="2 3" key="1">
    <citation type="submission" date="2016-04" db="EMBL/GenBank/DDBJ databases">
        <title>A degradative enzymes factory behind the ericoid mycorrhizal symbiosis.</title>
        <authorList>
            <consortium name="DOE Joint Genome Institute"/>
            <person name="Martino E."/>
            <person name="Morin E."/>
            <person name="Grelet G."/>
            <person name="Kuo A."/>
            <person name="Kohler A."/>
            <person name="Daghino S."/>
            <person name="Barry K."/>
            <person name="Choi C."/>
            <person name="Cichocki N."/>
            <person name="Clum A."/>
            <person name="Copeland A."/>
            <person name="Hainaut M."/>
            <person name="Haridas S."/>
            <person name="Labutti K."/>
            <person name="Lindquist E."/>
            <person name="Lipzen A."/>
            <person name="Khouja H.-R."/>
            <person name="Murat C."/>
            <person name="Ohm R."/>
            <person name="Olson A."/>
            <person name="Spatafora J."/>
            <person name="Veneault-Fourrey C."/>
            <person name="Henrissat B."/>
            <person name="Grigoriev I."/>
            <person name="Martin F."/>
            <person name="Perotto S."/>
        </authorList>
    </citation>
    <scope>NUCLEOTIDE SEQUENCE [LARGE SCALE GENOMIC DNA]</scope>
    <source>
        <strain evidence="2 3">E</strain>
    </source>
</reference>
<name>A0A2J6T5I2_9HELO</name>
<evidence type="ECO:0000313" key="2">
    <source>
        <dbReference type="EMBL" id="PMD58269.1"/>
    </source>
</evidence>
<gene>
    <name evidence="2" type="ORF">K444DRAFT_664744</name>
</gene>
<feature type="compositionally biased region" description="Polar residues" evidence="1">
    <location>
        <begin position="9"/>
        <end position="21"/>
    </location>
</feature>
<feature type="region of interest" description="Disordered" evidence="1">
    <location>
        <begin position="1"/>
        <end position="42"/>
    </location>
</feature>
<sequence length="246" mass="28429">MKRRLKLSYQRSKQEVQQNTVIPRKQEQDERGTRTRQEEGRRFATRTFQITNRPMIQPISLVFQSQSPTKRRGQENAVVAKSSQFQRQEQGKSTRLPPRTTKSQREGPQVEVRRFAFRGNKDERAGTVIRRIRSHTLKAKAPLKKRTFSCTFSKQSLPSCVRCYEGPVHLLKKTTYASFSKYMSGDFTTSWKRKMKKFVSTPLSNPCMPSSPSFLSPALPSYPLPLRLNIHRPLASARHDRSSVSL</sequence>
<feature type="compositionally biased region" description="Polar residues" evidence="1">
    <location>
        <begin position="81"/>
        <end position="93"/>
    </location>
</feature>
<dbReference type="AlphaFoldDB" id="A0A2J6T5I2"/>
<evidence type="ECO:0000313" key="3">
    <source>
        <dbReference type="Proteomes" id="UP000235371"/>
    </source>
</evidence>
<feature type="region of interest" description="Disordered" evidence="1">
    <location>
        <begin position="65"/>
        <end position="108"/>
    </location>
</feature>
<accession>A0A2J6T5I2</accession>
<dbReference type="GeneID" id="36595074"/>
<dbReference type="InParanoid" id="A0A2J6T5I2"/>